<reference evidence="11 12" key="1">
    <citation type="journal article" date="2023" name="BMC Biotechnol.">
        <title>Vitis rotundifolia cv Carlos genome sequencing.</title>
        <authorList>
            <person name="Huff M."/>
            <person name="Hulse-Kemp A."/>
            <person name="Scheffler B."/>
            <person name="Youngblood R."/>
            <person name="Simpson S."/>
            <person name="Babiker E."/>
            <person name="Staton M."/>
        </authorList>
    </citation>
    <scope>NUCLEOTIDE SEQUENCE [LARGE SCALE GENOMIC DNA]</scope>
    <source>
        <tissue evidence="11">Leaf</tissue>
    </source>
</reference>
<dbReference type="PROSITE" id="PS51745">
    <property type="entry name" value="PB1"/>
    <property type="match status" value="1"/>
</dbReference>
<keyword evidence="7 8" id="KW-0927">Auxin signaling pathway</keyword>
<feature type="compositionally biased region" description="Polar residues" evidence="9">
    <location>
        <begin position="163"/>
        <end position="181"/>
    </location>
</feature>
<evidence type="ECO:0000313" key="11">
    <source>
        <dbReference type="EMBL" id="KAJ9674100.1"/>
    </source>
</evidence>
<dbReference type="GO" id="GO:0009734">
    <property type="term" value="P:auxin-activated signaling pathway"/>
    <property type="evidence" value="ECO:0007669"/>
    <property type="project" value="UniProtKB-UniRule"/>
</dbReference>
<dbReference type="Proteomes" id="UP001168098">
    <property type="component" value="Unassembled WGS sequence"/>
</dbReference>
<comment type="caution">
    <text evidence="11">The sequence shown here is derived from an EMBL/GenBank/DDBJ whole genome shotgun (WGS) entry which is preliminary data.</text>
</comment>
<proteinExistence type="inferred from homology"/>
<keyword evidence="6 8" id="KW-0539">Nucleus</keyword>
<dbReference type="InterPro" id="IPR053793">
    <property type="entry name" value="PB1-like"/>
</dbReference>
<keyword evidence="4 8" id="KW-0805">Transcription regulation</keyword>
<evidence type="ECO:0000256" key="3">
    <source>
        <dbReference type="ARBA" id="ARBA00022491"/>
    </source>
</evidence>
<evidence type="ECO:0000256" key="1">
    <source>
        <dbReference type="ARBA" id="ARBA00004123"/>
    </source>
</evidence>
<dbReference type="Pfam" id="PF02309">
    <property type="entry name" value="AUX_IAA"/>
    <property type="match status" value="1"/>
</dbReference>
<evidence type="ECO:0000256" key="2">
    <source>
        <dbReference type="ARBA" id="ARBA00006728"/>
    </source>
</evidence>
<dbReference type="GO" id="GO:0005634">
    <property type="term" value="C:nucleus"/>
    <property type="evidence" value="ECO:0007669"/>
    <property type="project" value="UniProtKB-SubCell"/>
</dbReference>
<keyword evidence="3 8" id="KW-0678">Repressor</keyword>
<evidence type="ECO:0000256" key="5">
    <source>
        <dbReference type="ARBA" id="ARBA00023163"/>
    </source>
</evidence>
<feature type="compositionally biased region" description="Basic and acidic residues" evidence="9">
    <location>
        <begin position="146"/>
        <end position="162"/>
    </location>
</feature>
<evidence type="ECO:0000313" key="12">
    <source>
        <dbReference type="Proteomes" id="UP001168098"/>
    </source>
</evidence>
<sequence>MSPPLLGVGEEEGQSNVTILASSASMESVCQISSGLKERNYMGLSECSSVDSSAISTDSDGNKSKPELCLLSSTKLDEKPLFPLHPSKDLTYTSSQKTVVSGNKRGFADAMNGFSEGKFLANSEVNVMLSPRPSPNKENLGSQPAKMKEMASPKIVQERPRATNETSPNHTGTGNNNSSAPATKAQVVGWPPIRSFRKNTLATTSKNTEVDGKAGPGALFVKVSMDGAPYLRKVDLRNYSAYQELSSALEKMFSCFTIGQYGSHGASGREMLSESKLKDLLHGSENVLTYEDKDGDWMLVGDVPWQMFIETCKRLRIMKSCDAIGLAPRAVEKCKNRN</sequence>
<name>A0AA38YP69_VITRO</name>
<gene>
    <name evidence="11" type="ORF">PVL29_023570</name>
</gene>
<accession>A0AA38YP69</accession>
<dbReference type="SUPFAM" id="SSF54277">
    <property type="entry name" value="CAD &amp; PB1 domains"/>
    <property type="match status" value="1"/>
</dbReference>
<dbReference type="InterPro" id="IPR003311">
    <property type="entry name" value="AUX_IAA"/>
</dbReference>
<evidence type="ECO:0000256" key="6">
    <source>
        <dbReference type="ARBA" id="ARBA00023242"/>
    </source>
</evidence>
<evidence type="ECO:0000259" key="10">
    <source>
        <dbReference type="PROSITE" id="PS51745"/>
    </source>
</evidence>
<keyword evidence="5 8" id="KW-0804">Transcription</keyword>
<dbReference type="GO" id="GO:0006355">
    <property type="term" value="P:regulation of DNA-templated transcription"/>
    <property type="evidence" value="ECO:0007669"/>
    <property type="project" value="InterPro"/>
</dbReference>
<keyword evidence="12" id="KW-1185">Reference proteome</keyword>
<dbReference type="PANTHER" id="PTHR31734:SF138">
    <property type="entry name" value="AUXIN-RESPONSIVE PROTEIN IAA8"/>
    <property type="match status" value="1"/>
</dbReference>
<feature type="region of interest" description="Disordered" evidence="9">
    <location>
        <begin position="129"/>
        <end position="183"/>
    </location>
</feature>
<dbReference type="InterPro" id="IPR033389">
    <property type="entry name" value="AUX/IAA_dom"/>
</dbReference>
<evidence type="ECO:0000256" key="8">
    <source>
        <dbReference type="RuleBase" id="RU004549"/>
    </source>
</evidence>
<comment type="function">
    <text evidence="8">Aux/IAA proteins are short-lived transcriptional factors that function as repressors of early auxin response genes at low auxin concentrations.</text>
</comment>
<organism evidence="11 12">
    <name type="scientific">Vitis rotundifolia</name>
    <name type="common">Muscadine grape</name>
    <dbReference type="NCBI Taxonomy" id="103349"/>
    <lineage>
        <taxon>Eukaryota</taxon>
        <taxon>Viridiplantae</taxon>
        <taxon>Streptophyta</taxon>
        <taxon>Embryophyta</taxon>
        <taxon>Tracheophyta</taxon>
        <taxon>Spermatophyta</taxon>
        <taxon>Magnoliopsida</taxon>
        <taxon>eudicotyledons</taxon>
        <taxon>Gunneridae</taxon>
        <taxon>Pentapetalae</taxon>
        <taxon>rosids</taxon>
        <taxon>Vitales</taxon>
        <taxon>Vitaceae</taxon>
        <taxon>Viteae</taxon>
        <taxon>Vitis</taxon>
    </lineage>
</organism>
<comment type="subunit">
    <text evidence="8">Homodimers and heterodimers.</text>
</comment>
<dbReference type="FunFam" id="3.10.20.90:FF:000078">
    <property type="entry name" value="Auxin-responsive protein"/>
    <property type="match status" value="1"/>
</dbReference>
<evidence type="ECO:0000256" key="9">
    <source>
        <dbReference type="SAM" id="MobiDB-lite"/>
    </source>
</evidence>
<comment type="subcellular location">
    <subcellularLocation>
        <location evidence="1 8">Nucleus</location>
    </subcellularLocation>
</comment>
<protein>
    <recommendedName>
        <fullName evidence="8">Auxin-responsive protein</fullName>
    </recommendedName>
</protein>
<dbReference type="Gene3D" id="3.10.20.90">
    <property type="entry name" value="Phosphatidylinositol 3-kinase Catalytic Subunit, Chain A, domain 1"/>
    <property type="match status" value="1"/>
</dbReference>
<evidence type="ECO:0000256" key="4">
    <source>
        <dbReference type="ARBA" id="ARBA00023015"/>
    </source>
</evidence>
<dbReference type="PANTHER" id="PTHR31734">
    <property type="entry name" value="AUXIN-RESPONSIVE PROTEIN IAA17"/>
    <property type="match status" value="1"/>
</dbReference>
<dbReference type="EMBL" id="JARBHA010000018">
    <property type="protein sequence ID" value="KAJ9674100.1"/>
    <property type="molecule type" value="Genomic_DNA"/>
</dbReference>
<dbReference type="AlphaFoldDB" id="A0AA38YP69"/>
<feature type="domain" description="PB1" evidence="10">
    <location>
        <begin position="218"/>
        <end position="320"/>
    </location>
</feature>
<evidence type="ECO:0000256" key="7">
    <source>
        <dbReference type="ARBA" id="ARBA00023294"/>
    </source>
</evidence>
<comment type="similarity">
    <text evidence="2 8">Belongs to the Aux/IAA family.</text>
</comment>